<dbReference type="AlphaFoldDB" id="A0A6A6VAF9"/>
<reference evidence="5" key="1">
    <citation type="journal article" date="2020" name="Stud. Mycol.">
        <title>101 Dothideomycetes genomes: a test case for predicting lifestyles and emergence of pathogens.</title>
        <authorList>
            <person name="Haridas S."/>
            <person name="Albert R."/>
            <person name="Binder M."/>
            <person name="Bloem J."/>
            <person name="Labutti K."/>
            <person name="Salamov A."/>
            <person name="Andreopoulos B."/>
            <person name="Baker S."/>
            <person name="Barry K."/>
            <person name="Bills G."/>
            <person name="Bluhm B."/>
            <person name="Cannon C."/>
            <person name="Castanera R."/>
            <person name="Culley D."/>
            <person name="Daum C."/>
            <person name="Ezra D."/>
            <person name="Gonzalez J."/>
            <person name="Henrissat B."/>
            <person name="Kuo A."/>
            <person name="Liang C."/>
            <person name="Lipzen A."/>
            <person name="Lutzoni F."/>
            <person name="Magnuson J."/>
            <person name="Mondo S."/>
            <person name="Nolan M."/>
            <person name="Ohm R."/>
            <person name="Pangilinan J."/>
            <person name="Park H.-J."/>
            <person name="Ramirez L."/>
            <person name="Alfaro M."/>
            <person name="Sun H."/>
            <person name="Tritt A."/>
            <person name="Yoshinaga Y."/>
            <person name="Zwiers L.-H."/>
            <person name="Turgeon B."/>
            <person name="Goodwin S."/>
            <person name="Spatafora J."/>
            <person name="Crous P."/>
            <person name="Grigoriev I."/>
        </authorList>
    </citation>
    <scope>NUCLEOTIDE SEQUENCE</scope>
    <source>
        <strain evidence="5">CBS 119925</strain>
    </source>
</reference>
<evidence type="ECO:0000256" key="4">
    <source>
        <dbReference type="ARBA" id="ARBA00022807"/>
    </source>
</evidence>
<keyword evidence="6" id="KW-1185">Reference proteome</keyword>
<dbReference type="PANTHER" id="PTHR23402">
    <property type="entry name" value="PROTEASE FAMILY C15 PYROGLUTAMYL-PEPTIDASE I-RELATED"/>
    <property type="match status" value="1"/>
</dbReference>
<sequence>MASTTADASARQPPNVVEEQPITVLVTGFGPFLENQKVNPSWLIASSLPALIPRNHQHPAIQVHVHHAPLRVAYSTVLSTLPTLLPPTSSICPAPTIILHLGLAASRPFYALEQTSTKLGYDAIPDVDGHHFPDDQAELQWPSSMFPGRLYSGFDCVDVVTRCRLNLKARRNAVRGSEAEIPDVRTSSDAGNFLCGFIYYNSLASMYRLGVDSAPVTFLHVPDARSTDEGREVAVALIEALVESLCTVGLGTTTRGDVTAAQSDRPTMDANFA</sequence>
<dbReference type="EMBL" id="MU006572">
    <property type="protein sequence ID" value="KAF2747535.1"/>
    <property type="molecule type" value="Genomic_DNA"/>
</dbReference>
<organism evidence="5 6">
    <name type="scientific">Sporormia fimetaria CBS 119925</name>
    <dbReference type="NCBI Taxonomy" id="1340428"/>
    <lineage>
        <taxon>Eukaryota</taxon>
        <taxon>Fungi</taxon>
        <taxon>Dikarya</taxon>
        <taxon>Ascomycota</taxon>
        <taxon>Pezizomycotina</taxon>
        <taxon>Dothideomycetes</taxon>
        <taxon>Pleosporomycetidae</taxon>
        <taxon>Pleosporales</taxon>
        <taxon>Sporormiaceae</taxon>
        <taxon>Sporormia</taxon>
    </lineage>
</organism>
<comment type="similarity">
    <text evidence="1">Belongs to the peptidase C15 family.</text>
</comment>
<dbReference type="GO" id="GO:0006508">
    <property type="term" value="P:proteolysis"/>
    <property type="evidence" value="ECO:0007669"/>
    <property type="project" value="UniProtKB-KW"/>
</dbReference>
<evidence type="ECO:0000256" key="1">
    <source>
        <dbReference type="ARBA" id="ARBA00006641"/>
    </source>
</evidence>
<accession>A0A6A6VAF9</accession>
<dbReference type="GO" id="GO:0008234">
    <property type="term" value="F:cysteine-type peptidase activity"/>
    <property type="evidence" value="ECO:0007669"/>
    <property type="project" value="UniProtKB-KW"/>
</dbReference>
<keyword evidence="2" id="KW-0645">Protease</keyword>
<dbReference type="Proteomes" id="UP000799440">
    <property type="component" value="Unassembled WGS sequence"/>
</dbReference>
<dbReference type="Pfam" id="PF01470">
    <property type="entry name" value="Peptidase_C15"/>
    <property type="match status" value="1"/>
</dbReference>
<dbReference type="OrthoDB" id="407146at2759"/>
<evidence type="ECO:0000256" key="3">
    <source>
        <dbReference type="ARBA" id="ARBA00022801"/>
    </source>
</evidence>
<gene>
    <name evidence="5" type="ORF">M011DRAFT_467600</name>
</gene>
<keyword evidence="4" id="KW-0788">Thiol protease</keyword>
<dbReference type="PANTHER" id="PTHR23402:SF1">
    <property type="entry name" value="PYROGLUTAMYL-PEPTIDASE I"/>
    <property type="match status" value="1"/>
</dbReference>
<name>A0A6A6VAF9_9PLEO</name>
<dbReference type="Gene3D" id="3.40.630.20">
    <property type="entry name" value="Peptidase C15, pyroglutamyl peptidase I-like"/>
    <property type="match status" value="1"/>
</dbReference>
<dbReference type="SUPFAM" id="SSF53182">
    <property type="entry name" value="Pyrrolidone carboxyl peptidase (pyroglutamate aminopeptidase)"/>
    <property type="match status" value="1"/>
</dbReference>
<evidence type="ECO:0000313" key="5">
    <source>
        <dbReference type="EMBL" id="KAF2747535.1"/>
    </source>
</evidence>
<evidence type="ECO:0000256" key="2">
    <source>
        <dbReference type="ARBA" id="ARBA00022670"/>
    </source>
</evidence>
<dbReference type="InterPro" id="IPR036440">
    <property type="entry name" value="Peptidase_C15-like_sf"/>
</dbReference>
<evidence type="ECO:0000313" key="6">
    <source>
        <dbReference type="Proteomes" id="UP000799440"/>
    </source>
</evidence>
<dbReference type="InterPro" id="IPR016125">
    <property type="entry name" value="Peptidase_C15-like"/>
</dbReference>
<keyword evidence="3" id="KW-0378">Hydrolase</keyword>
<proteinExistence type="inferred from homology"/>
<protein>
    <submittedName>
        <fullName evidence="5">Peptidase C15, pyroglutamyl peptidase I-like protein</fullName>
    </submittedName>
</protein>